<protein>
    <recommendedName>
        <fullName evidence="1">DUF7920 domain-containing protein</fullName>
    </recommendedName>
</protein>
<evidence type="ECO:0000313" key="2">
    <source>
        <dbReference type="EMBL" id="PWU90076.1"/>
    </source>
</evidence>
<dbReference type="VEuPathDB" id="TriTrypDB:TcYC6_0032390"/>
<dbReference type="InterPro" id="IPR027417">
    <property type="entry name" value="P-loop_NTPase"/>
</dbReference>
<dbReference type="SUPFAM" id="SSF52540">
    <property type="entry name" value="P-loop containing nucleoside triphosphate hydrolases"/>
    <property type="match status" value="1"/>
</dbReference>
<reference evidence="2 3" key="1">
    <citation type="journal article" date="2018" name="Microb. Genom.">
        <title>Expanding an expanded genome: long-read sequencing of Trypanosoma cruzi.</title>
        <authorList>
            <person name="Berna L."/>
            <person name="Rodriguez M."/>
            <person name="Chiribao M.L."/>
            <person name="Parodi-Talice A."/>
            <person name="Pita S."/>
            <person name="Rijo G."/>
            <person name="Alvarez-Valin F."/>
            <person name="Robello C."/>
        </authorList>
    </citation>
    <scope>NUCLEOTIDE SEQUENCE [LARGE SCALE GENOMIC DNA]</scope>
    <source>
        <strain evidence="2 3">TCC</strain>
    </source>
</reference>
<dbReference type="GO" id="GO:0006281">
    <property type="term" value="P:DNA repair"/>
    <property type="evidence" value="ECO:0007669"/>
    <property type="project" value="TreeGrafter"/>
</dbReference>
<sequence length="479" mass="52635">MARATGEKGGRGIFRGRRGATRPYENVDGCGICCGDCSGDVADASAARGYATRARDALRFPNVWRDTLRALPEGMAAALHDYLGTTGRTACFDGILRECGRLADHGPRETLKFYVVTCRGATPHEGLCADPASSMAALQSFGLDAVTPQPAVELGTDEYAVLRDGMARRLNCEGAVFYGCNEAGVVVRMWKRRSHAYAMERAAQEAIVTHRLCGVALRSRLAGKLAGLPEEVRRCLGDWEAERLDYLVRFAAWLHLTRRQTARTDLGGLQDLRRRWITLRNHFTQCVAAHAHVRSQVMHYEPSGDDAVVCVGPQGCGKSTFCRTLYALLRQAGLSPCWINQDEAGGGRQFLDAIRRAQRGGHTHLIMDKMNLDEAARDGYADLGLRALTVVWSHPDGTDALVDICFDRVRRRGSAHRTFKADRGEGRRVRQTLLDCATRCRPPTEGPLVEVGVADDTATIARRVWAELSARGLTDIPEI</sequence>
<dbReference type="InterPro" id="IPR057680">
    <property type="entry name" value="DUF7920"/>
</dbReference>
<dbReference type="Gene3D" id="3.40.50.300">
    <property type="entry name" value="P-loop containing nucleotide triphosphate hydrolases"/>
    <property type="match status" value="1"/>
</dbReference>
<dbReference type="PANTHER" id="PTHR12083:SF9">
    <property type="entry name" value="BIFUNCTIONAL POLYNUCLEOTIDE PHOSPHATASE_KINASE"/>
    <property type="match status" value="1"/>
</dbReference>
<dbReference type="VEuPathDB" id="TriTrypDB:C3747_379g39"/>
<accession>A0A2V2V3K3</accession>
<evidence type="ECO:0000259" key="1">
    <source>
        <dbReference type="Pfam" id="PF25536"/>
    </source>
</evidence>
<evidence type="ECO:0000313" key="3">
    <source>
        <dbReference type="Proteomes" id="UP000246078"/>
    </source>
</evidence>
<dbReference type="Proteomes" id="UP000246078">
    <property type="component" value="Unassembled WGS sequence"/>
</dbReference>
<feature type="domain" description="DUF7920" evidence="1">
    <location>
        <begin position="47"/>
        <end position="204"/>
    </location>
</feature>
<dbReference type="GO" id="GO:0046403">
    <property type="term" value="F:polynucleotide 3'-phosphatase activity"/>
    <property type="evidence" value="ECO:0007669"/>
    <property type="project" value="TreeGrafter"/>
</dbReference>
<name>A0A2V2V3K3_TRYCR</name>
<dbReference type="EMBL" id="PRFC01000379">
    <property type="protein sequence ID" value="PWU90076.1"/>
    <property type="molecule type" value="Genomic_DNA"/>
</dbReference>
<dbReference type="AlphaFoldDB" id="A0A2V2V3K3"/>
<dbReference type="VEuPathDB" id="TriTrypDB:BCY84_21927"/>
<gene>
    <name evidence="2" type="ORF">C3747_379g39</name>
</gene>
<dbReference type="PANTHER" id="PTHR12083">
    <property type="entry name" value="BIFUNCTIONAL POLYNUCLEOTIDE PHOSPHATASE/KINASE"/>
    <property type="match status" value="1"/>
</dbReference>
<dbReference type="VEuPathDB" id="TriTrypDB:TCDM_11516"/>
<proteinExistence type="predicted"/>
<comment type="caution">
    <text evidence="2">The sequence shown here is derived from an EMBL/GenBank/DDBJ whole genome shotgun (WGS) entry which is preliminary data.</text>
</comment>
<organism evidence="2 3">
    <name type="scientific">Trypanosoma cruzi</name>
    <dbReference type="NCBI Taxonomy" id="5693"/>
    <lineage>
        <taxon>Eukaryota</taxon>
        <taxon>Discoba</taxon>
        <taxon>Euglenozoa</taxon>
        <taxon>Kinetoplastea</taxon>
        <taxon>Metakinetoplastina</taxon>
        <taxon>Trypanosomatida</taxon>
        <taxon>Trypanosomatidae</taxon>
        <taxon>Trypanosoma</taxon>
        <taxon>Schizotrypanum</taxon>
    </lineage>
</organism>
<dbReference type="GO" id="GO:0003690">
    <property type="term" value="F:double-stranded DNA binding"/>
    <property type="evidence" value="ECO:0007669"/>
    <property type="project" value="TreeGrafter"/>
</dbReference>
<dbReference type="GO" id="GO:0046404">
    <property type="term" value="F:ATP-dependent polydeoxyribonucleotide 5'-hydroxyl-kinase activity"/>
    <property type="evidence" value="ECO:0007669"/>
    <property type="project" value="TreeGrafter"/>
</dbReference>
<dbReference type="VEuPathDB" id="TriTrypDB:C4B63_110g46"/>
<dbReference type="VEuPathDB" id="TriTrypDB:TcBrA4_0075200"/>
<dbReference type="Pfam" id="PF25536">
    <property type="entry name" value="DUF7920"/>
    <property type="match status" value="1"/>
</dbReference>